<dbReference type="Proteomes" id="UP000199063">
    <property type="component" value="Unassembled WGS sequence"/>
</dbReference>
<dbReference type="STRING" id="1196353.SAMN05444921_11024"/>
<keyword evidence="3" id="KW-1185">Reference proteome</keyword>
<reference evidence="3" key="1">
    <citation type="submission" date="2016-10" db="EMBL/GenBank/DDBJ databases">
        <authorList>
            <person name="Varghese N."/>
            <person name="Submissions S."/>
        </authorList>
    </citation>
    <scope>NUCLEOTIDE SEQUENCE [LARGE SCALE GENOMIC DNA]</scope>
    <source>
        <strain evidence="3">CGMCC 4.7042</strain>
    </source>
</reference>
<dbReference type="EMBL" id="FNHI01000010">
    <property type="protein sequence ID" value="SDM56631.1"/>
    <property type="molecule type" value="Genomic_DNA"/>
</dbReference>
<dbReference type="AlphaFoldDB" id="A0A1G9U9L3"/>
<dbReference type="OrthoDB" id="9815928at2"/>
<dbReference type="RefSeq" id="WP_093655317.1">
    <property type="nucleotide sequence ID" value="NZ_FNHI01000010.1"/>
</dbReference>
<name>A0A1G9U9L3_9ACTN</name>
<evidence type="ECO:0000313" key="2">
    <source>
        <dbReference type="EMBL" id="SDM56631.1"/>
    </source>
</evidence>
<proteinExistence type="predicted"/>
<dbReference type="InterPro" id="IPR013517">
    <property type="entry name" value="FG-GAP"/>
</dbReference>
<evidence type="ECO:0000313" key="3">
    <source>
        <dbReference type="Proteomes" id="UP000199063"/>
    </source>
</evidence>
<gene>
    <name evidence="2" type="ORF">SAMN05444921_11024</name>
</gene>
<protein>
    <submittedName>
        <fullName evidence="2">Repeat domain-containing protein</fullName>
    </submittedName>
</protein>
<organism evidence="2 3">
    <name type="scientific">Streptomyces wuyuanensis</name>
    <dbReference type="NCBI Taxonomy" id="1196353"/>
    <lineage>
        <taxon>Bacteria</taxon>
        <taxon>Bacillati</taxon>
        <taxon>Actinomycetota</taxon>
        <taxon>Actinomycetes</taxon>
        <taxon>Kitasatosporales</taxon>
        <taxon>Streptomycetaceae</taxon>
        <taxon>Streptomyces</taxon>
    </lineage>
</organism>
<dbReference type="GeneID" id="40830515"/>
<dbReference type="SUPFAM" id="SSF69318">
    <property type="entry name" value="Integrin alpha N-terminal domain"/>
    <property type="match status" value="1"/>
</dbReference>
<evidence type="ECO:0000256" key="1">
    <source>
        <dbReference type="ARBA" id="ARBA00022729"/>
    </source>
</evidence>
<keyword evidence="1" id="KW-0732">Signal</keyword>
<dbReference type="InterPro" id="IPR028994">
    <property type="entry name" value="Integrin_alpha_N"/>
</dbReference>
<accession>A0A1G9U9L3</accession>
<dbReference type="Pfam" id="PF13517">
    <property type="entry name" value="FG-GAP_3"/>
    <property type="match status" value="1"/>
</dbReference>
<sequence length="128" mass="13269">MHPGTGIGGLGARVKIGVGWGQFTAIAGRGDLSGDALPDLLARDGKGDLWLYRGNGRGGFLPRIKAGAGWNSFNAIVASGDFDKDERQDVIGRTSAGAVYLYNVNRTGGFTAPKLITAASWKGYAALG</sequence>
<dbReference type="Gene3D" id="2.130.10.130">
    <property type="entry name" value="Integrin alpha, N-terminal"/>
    <property type="match status" value="1"/>
</dbReference>